<dbReference type="GO" id="GO:0005886">
    <property type="term" value="C:plasma membrane"/>
    <property type="evidence" value="ECO:0007669"/>
    <property type="project" value="UniProtKB-SubCell"/>
</dbReference>
<evidence type="ECO:0000256" key="6">
    <source>
        <dbReference type="PROSITE-ProRule" id="PRU00284"/>
    </source>
</evidence>
<dbReference type="Pfam" id="PF00672">
    <property type="entry name" value="HAMP"/>
    <property type="match status" value="1"/>
</dbReference>
<dbReference type="CDD" id="cd11386">
    <property type="entry name" value="MCP_signal"/>
    <property type="match status" value="1"/>
</dbReference>
<evidence type="ECO:0000313" key="10">
    <source>
        <dbReference type="EMBL" id="SQI53687.1"/>
    </source>
</evidence>
<feature type="transmembrane region" description="Helical" evidence="7">
    <location>
        <begin position="173"/>
        <end position="193"/>
    </location>
</feature>
<dbReference type="AlphaFoldDB" id="A0A2X4VNB8"/>
<dbReference type="SMART" id="SM00283">
    <property type="entry name" value="MA"/>
    <property type="match status" value="1"/>
</dbReference>
<evidence type="ECO:0000259" key="9">
    <source>
        <dbReference type="PROSITE" id="PS50885"/>
    </source>
</evidence>
<gene>
    <name evidence="10" type="primary">mcpA_2</name>
    <name evidence="10" type="ORF">NCTC4824_01038</name>
</gene>
<proteinExistence type="inferred from homology"/>
<protein>
    <submittedName>
        <fullName evidence="10">Methyl-accepting chemotaxis sensory transducer</fullName>
    </submittedName>
</protein>
<dbReference type="EMBL" id="LS483476">
    <property type="protein sequence ID" value="SQI53687.1"/>
    <property type="molecule type" value="Genomic_DNA"/>
</dbReference>
<dbReference type="PROSITE" id="PS50885">
    <property type="entry name" value="HAMP"/>
    <property type="match status" value="1"/>
</dbReference>
<evidence type="ECO:0000256" key="4">
    <source>
        <dbReference type="ARBA" id="ARBA00023224"/>
    </source>
</evidence>
<keyword evidence="11" id="KW-1185">Reference proteome</keyword>
<comment type="similarity">
    <text evidence="5">Belongs to the methyl-accepting chemotaxis (MCP) protein family.</text>
</comment>
<dbReference type="InterPro" id="IPR003660">
    <property type="entry name" value="HAMP_dom"/>
</dbReference>
<name>A0A2X4VNB8_LEDLE</name>
<evidence type="ECO:0000256" key="3">
    <source>
        <dbReference type="ARBA" id="ARBA00023136"/>
    </source>
</evidence>
<comment type="subcellular location">
    <subcellularLocation>
        <location evidence="1">Cell membrane</location>
    </subcellularLocation>
</comment>
<dbReference type="PANTHER" id="PTHR32089">
    <property type="entry name" value="METHYL-ACCEPTING CHEMOTAXIS PROTEIN MCPB"/>
    <property type="match status" value="1"/>
</dbReference>
<evidence type="ECO:0000256" key="1">
    <source>
        <dbReference type="ARBA" id="ARBA00004236"/>
    </source>
</evidence>
<feature type="transmembrane region" description="Helical" evidence="7">
    <location>
        <begin position="12"/>
        <end position="34"/>
    </location>
</feature>
<keyword evidence="7" id="KW-1133">Transmembrane helix</keyword>
<evidence type="ECO:0000313" key="11">
    <source>
        <dbReference type="Proteomes" id="UP000249134"/>
    </source>
</evidence>
<dbReference type="PANTHER" id="PTHR32089:SF112">
    <property type="entry name" value="LYSOZYME-LIKE PROTEIN-RELATED"/>
    <property type="match status" value="1"/>
</dbReference>
<keyword evidence="4 6" id="KW-0807">Transducer</keyword>
<feature type="domain" description="Methyl-accepting transducer" evidence="8">
    <location>
        <begin position="266"/>
        <end position="502"/>
    </location>
</feature>
<dbReference type="Gene3D" id="6.10.340.10">
    <property type="match status" value="1"/>
</dbReference>
<reference evidence="10 11" key="1">
    <citation type="submission" date="2018-06" db="EMBL/GenBank/DDBJ databases">
        <authorList>
            <consortium name="Pathogen Informatics"/>
            <person name="Doyle S."/>
        </authorList>
    </citation>
    <scope>NUCLEOTIDE SEQUENCE [LARGE SCALE GENOMIC DNA]</scope>
    <source>
        <strain evidence="10 11">NCTC4824</strain>
    </source>
</reference>
<dbReference type="STRING" id="1348624.GCA_001591545_00136"/>
<dbReference type="GO" id="GO:0004888">
    <property type="term" value="F:transmembrane signaling receptor activity"/>
    <property type="evidence" value="ECO:0007669"/>
    <property type="project" value="InterPro"/>
</dbReference>
<dbReference type="SUPFAM" id="SSF58104">
    <property type="entry name" value="Methyl-accepting chemotaxis protein (MCP) signaling domain"/>
    <property type="match status" value="1"/>
</dbReference>
<dbReference type="KEGG" id="blen:NCTC4824_01038"/>
<dbReference type="CDD" id="cd06225">
    <property type="entry name" value="HAMP"/>
    <property type="match status" value="1"/>
</dbReference>
<evidence type="ECO:0000256" key="7">
    <source>
        <dbReference type="SAM" id="Phobius"/>
    </source>
</evidence>
<keyword evidence="7" id="KW-0812">Transmembrane</keyword>
<evidence type="ECO:0000259" key="8">
    <source>
        <dbReference type="PROSITE" id="PS50111"/>
    </source>
</evidence>
<dbReference type="GO" id="GO:0006935">
    <property type="term" value="P:chemotaxis"/>
    <property type="evidence" value="ECO:0007669"/>
    <property type="project" value="InterPro"/>
</dbReference>
<dbReference type="RefSeq" id="WP_066136006.1">
    <property type="nucleotide sequence ID" value="NZ_CBCSGM010000001.1"/>
</dbReference>
<evidence type="ECO:0000256" key="2">
    <source>
        <dbReference type="ARBA" id="ARBA00022475"/>
    </source>
</evidence>
<dbReference type="PROSITE" id="PS50111">
    <property type="entry name" value="CHEMOTAXIS_TRANSDUC_2"/>
    <property type="match status" value="1"/>
</dbReference>
<feature type="domain" description="HAMP" evidence="9">
    <location>
        <begin position="194"/>
        <end position="247"/>
    </location>
</feature>
<sequence>MRKKRQSFGLRTMLLVPIILIVSLSSAVIAYITYEKNKELTIYSIEQQLKSSSEVMTEKITMLKSTATKQEFDRKFSYALSQNANTYKTAKLNPIQFQVTRDRKIRMFPGFDHQLPKMTDLEINKMFDQKKGIIHIKGLTLALAQQIEMDDSLYVIALYDREYLQPIKDYRNLIIGMTLISVFLASVIAYATMNKVIKPINLLKTSMEKVAQGDLQTNIQFQSTSKEIMTLSTGFNHMVASLNSLIGHLELSTRHITSTSEKLNNASANSKHASEQIVKAANEVAIGMGQQVQTAIKGKNVITDISASMDQVTNSIKSVEGCANEANQKANKGKGLVNKTVNQMNLGQKTVDETAERVYSLSEKSAHIHHIVSIISEVANQTNLLSLNATIEAAHAGEHGKGFAVVANEVRELAVQTGLSAKQITEMIEEIHKETKQVVQSMENGAEVLRSGIAMVHETEQAFVEIAVAIEKVSEETGAVSSVAYDVSEKTHDMVDNIEMISMVSQKNASNMDEVAVSSGEQSSSISQVTNEASSLNELAIKLEQVLGKFKV</sequence>
<evidence type="ECO:0000256" key="5">
    <source>
        <dbReference type="ARBA" id="ARBA00029447"/>
    </source>
</evidence>
<dbReference type="Pfam" id="PF00015">
    <property type="entry name" value="MCPsignal"/>
    <property type="match status" value="1"/>
</dbReference>
<keyword evidence="2" id="KW-1003">Cell membrane</keyword>
<dbReference type="Gene3D" id="1.10.287.950">
    <property type="entry name" value="Methyl-accepting chemotaxis protein"/>
    <property type="match status" value="1"/>
</dbReference>
<keyword evidence="3 7" id="KW-0472">Membrane</keyword>
<dbReference type="SMART" id="SM00304">
    <property type="entry name" value="HAMP"/>
    <property type="match status" value="1"/>
</dbReference>
<dbReference type="PRINTS" id="PR00260">
    <property type="entry name" value="CHEMTRNSDUCR"/>
</dbReference>
<organism evidence="10 11">
    <name type="scientific">Lederbergia lenta</name>
    <name type="common">Bacillus lentus</name>
    <dbReference type="NCBI Taxonomy" id="1467"/>
    <lineage>
        <taxon>Bacteria</taxon>
        <taxon>Bacillati</taxon>
        <taxon>Bacillota</taxon>
        <taxon>Bacilli</taxon>
        <taxon>Bacillales</taxon>
        <taxon>Bacillaceae</taxon>
        <taxon>Lederbergia</taxon>
    </lineage>
</organism>
<dbReference type="InterPro" id="IPR004089">
    <property type="entry name" value="MCPsignal_dom"/>
</dbReference>
<dbReference type="InterPro" id="IPR004090">
    <property type="entry name" value="Chemotax_Me-accpt_rcpt"/>
</dbReference>
<accession>A0A2X4VNB8</accession>
<dbReference type="GO" id="GO:0007165">
    <property type="term" value="P:signal transduction"/>
    <property type="evidence" value="ECO:0007669"/>
    <property type="project" value="UniProtKB-KW"/>
</dbReference>
<dbReference type="Proteomes" id="UP000249134">
    <property type="component" value="Chromosome 1"/>
</dbReference>